<sequence length="575" mass="66702">MEQINCFSDYVYDVFVLTYTVHSPIQISQFLIIHLLNRNATIQKYTEVSLQYFSLFFLLKMLEQQQQILDFKKYDNSNICTDCKLVKPKRSKHYEVCQKFIMVYEHHGEIIVLERICFLNLFENLKKVLKYRLLNLQQEKSLHFLKSSYIFSNYYNVWIQFRCTLLQENLKIKLQQIRVKINEWNQQNKDKIEHYNDNNRIKFNNNNIICNNQIQVWKIVLICVLQIRRKWNIVVNYQQNLLNYEIIIQIKIKMQKYEELKIAITGAAGNLASAFYPLLGSGQVFGSTQKFSLQLLELPDKLQELEGIKMQIQDCAFPLLNNVIVSSDPAIAFKDADVAIFLGAMPRKPGMERSDLLQMNREIFIQQGQILNDQAKTTVKVLVVANPSNTNCATLAHQCNKIPQSNFTSLMQLDHNRCVSTLAREANTTIDQIKKVIIWGNHSLTQYPDMTHSIINSKQASETFSKDFLRNALIQQVQQRGGQILQLSKGASTISGAIAVKDHLRTWFLGTSHDNWTSFGVISDGNHYQIPKGICFSLPVTCKDFEFQVVADVELDDFSKQRIQLSLVELQKEQQ</sequence>
<reference evidence="7" key="1">
    <citation type="submission" date="2021-01" db="EMBL/GenBank/DDBJ databases">
        <authorList>
            <consortium name="Genoscope - CEA"/>
            <person name="William W."/>
        </authorList>
    </citation>
    <scope>NUCLEOTIDE SEQUENCE</scope>
</reference>
<protein>
    <recommendedName>
        <fullName evidence="2">malate dehydrogenase</fullName>
        <ecNumber evidence="2">1.1.1.37</ecNumber>
    </recommendedName>
</protein>
<dbReference type="Proteomes" id="UP000692954">
    <property type="component" value="Unassembled WGS sequence"/>
</dbReference>
<dbReference type="PANTHER" id="PTHR23382">
    <property type="entry name" value="MALATE DEHYDROGENASE"/>
    <property type="match status" value="1"/>
</dbReference>
<evidence type="ECO:0000256" key="4">
    <source>
        <dbReference type="ARBA" id="ARBA00023027"/>
    </source>
</evidence>
<name>A0A8S1N7T4_9CILI</name>
<gene>
    <name evidence="7" type="ORF">PSON_ATCC_30995.1.T0520161</name>
</gene>
<dbReference type="OrthoDB" id="4069699at2759"/>
<keyword evidence="4" id="KW-0520">NAD</keyword>
<feature type="domain" description="Lactate/malate dehydrogenase N-terminal" evidence="5">
    <location>
        <begin position="261"/>
        <end position="406"/>
    </location>
</feature>
<proteinExistence type="inferred from homology"/>
<comment type="caution">
    <text evidence="7">The sequence shown here is derived from an EMBL/GenBank/DDBJ whole genome shotgun (WGS) entry which is preliminary data.</text>
</comment>
<dbReference type="Pfam" id="PF00056">
    <property type="entry name" value="Ldh_1_N"/>
    <property type="match status" value="1"/>
</dbReference>
<dbReference type="NCBIfam" id="TIGR01759">
    <property type="entry name" value="MalateDH-SF1"/>
    <property type="match status" value="1"/>
</dbReference>
<keyword evidence="3" id="KW-0560">Oxidoreductase</keyword>
<feature type="domain" description="Lactate/malate dehydrogenase C-terminal" evidence="6">
    <location>
        <begin position="412"/>
        <end position="573"/>
    </location>
</feature>
<dbReference type="EMBL" id="CAJJDN010000052">
    <property type="protein sequence ID" value="CAD8088062.1"/>
    <property type="molecule type" value="Genomic_DNA"/>
</dbReference>
<dbReference type="InterPro" id="IPR010945">
    <property type="entry name" value="Malate_DH_type2"/>
</dbReference>
<dbReference type="AlphaFoldDB" id="A0A8S1N7T4"/>
<evidence type="ECO:0000313" key="8">
    <source>
        <dbReference type="Proteomes" id="UP000692954"/>
    </source>
</evidence>
<dbReference type="InterPro" id="IPR001236">
    <property type="entry name" value="Lactate/malate_DH_N"/>
</dbReference>
<dbReference type="GO" id="GO:0030060">
    <property type="term" value="F:L-malate dehydrogenase (NAD+) activity"/>
    <property type="evidence" value="ECO:0007669"/>
    <property type="project" value="UniProtKB-EC"/>
</dbReference>
<dbReference type="Pfam" id="PF02866">
    <property type="entry name" value="Ldh_1_C"/>
    <property type="match status" value="1"/>
</dbReference>
<dbReference type="PROSITE" id="PS50216">
    <property type="entry name" value="DHHC"/>
    <property type="match status" value="1"/>
</dbReference>
<dbReference type="NCBIfam" id="NF003916">
    <property type="entry name" value="PRK05442.1"/>
    <property type="match status" value="1"/>
</dbReference>
<dbReference type="InterPro" id="IPR022383">
    <property type="entry name" value="Lactate/malate_DH_C"/>
</dbReference>
<evidence type="ECO:0000313" key="7">
    <source>
        <dbReference type="EMBL" id="CAD8088062.1"/>
    </source>
</evidence>
<dbReference type="GO" id="GO:0006108">
    <property type="term" value="P:malate metabolic process"/>
    <property type="evidence" value="ECO:0007669"/>
    <property type="project" value="InterPro"/>
</dbReference>
<evidence type="ECO:0000259" key="6">
    <source>
        <dbReference type="Pfam" id="PF02866"/>
    </source>
</evidence>
<comment type="similarity">
    <text evidence="1">Belongs to the LDH/MDH superfamily. MDH type 2 family.</text>
</comment>
<dbReference type="EC" id="1.1.1.37" evidence="2"/>
<organism evidence="7 8">
    <name type="scientific">Paramecium sonneborni</name>
    <dbReference type="NCBI Taxonomy" id="65129"/>
    <lineage>
        <taxon>Eukaryota</taxon>
        <taxon>Sar</taxon>
        <taxon>Alveolata</taxon>
        <taxon>Ciliophora</taxon>
        <taxon>Intramacronucleata</taxon>
        <taxon>Oligohymenophorea</taxon>
        <taxon>Peniculida</taxon>
        <taxon>Parameciidae</taxon>
        <taxon>Paramecium</taxon>
    </lineage>
</organism>
<evidence type="ECO:0000256" key="3">
    <source>
        <dbReference type="ARBA" id="ARBA00023002"/>
    </source>
</evidence>
<evidence type="ECO:0000256" key="2">
    <source>
        <dbReference type="ARBA" id="ARBA00012995"/>
    </source>
</evidence>
<evidence type="ECO:0000256" key="1">
    <source>
        <dbReference type="ARBA" id="ARBA00009613"/>
    </source>
</evidence>
<evidence type="ECO:0000259" key="5">
    <source>
        <dbReference type="Pfam" id="PF00056"/>
    </source>
</evidence>
<keyword evidence="8" id="KW-1185">Reference proteome</keyword>
<dbReference type="FunFam" id="3.40.50.720:FF:000010">
    <property type="entry name" value="Malate dehydrogenase"/>
    <property type="match status" value="1"/>
</dbReference>
<accession>A0A8S1N7T4</accession>